<reference evidence="3 4" key="1">
    <citation type="submission" date="2024-10" db="EMBL/GenBank/DDBJ databases">
        <title>Updated reference genomes for cyclostephanoid diatoms.</title>
        <authorList>
            <person name="Roberts W.R."/>
            <person name="Alverson A.J."/>
        </authorList>
    </citation>
    <scope>NUCLEOTIDE SEQUENCE [LARGE SCALE GENOMIC DNA]</scope>
    <source>
        <strain evidence="3 4">AJA228-03</strain>
    </source>
</reference>
<sequence>MDDEDDEAPLPPETIAASFEVDEDKLEFIGDYNVAMDREVTLPPPGETVDDGAPPPPEMIASALGKHCDEEEEEEEEKRGECDDDDDAPCPPELMAASYEVMEKVNREVKKKAPKSIEDDTNRQVPDEGIASSHEMEENTRSVIRDIGRLGDGNFDEISATMNDIEVPLGPSSLSVRWHNAATNAGDGISSIAPTRLGGDDASRAASGQGHVDILSLSAEVMMSQSRPNFDPNNQSLPLLEATLVQDEPDEPVYDAFPLGDTQHGGGPDWSRKKYRTVNLGLGLVAIAAIITLVVLVTGRPKDPSTPPIMINMNGTTTPEAAMTSVPATVLINTSTSRKPSSRPIITSTTIMTSSETLMNTSALTIAPMMWRQQSSAIFGFGEYEQLAMSANAKTLVIGATGYNSYRGYVEVKYSVDDGGYWSRLGQIINGNATNDFFGESVDITADGTTIICGSPGDITAVDRRVM</sequence>
<feature type="transmembrane region" description="Helical" evidence="2">
    <location>
        <begin position="280"/>
        <end position="299"/>
    </location>
</feature>
<keyword evidence="2" id="KW-1133">Transmembrane helix</keyword>
<name>A0ABD3SC84_9STRA</name>
<keyword evidence="4" id="KW-1185">Reference proteome</keyword>
<comment type="caution">
    <text evidence="3">The sequence shown here is derived from an EMBL/GenBank/DDBJ whole genome shotgun (WGS) entry which is preliminary data.</text>
</comment>
<organism evidence="3 4">
    <name type="scientific">Cyclostephanos tholiformis</name>
    <dbReference type="NCBI Taxonomy" id="382380"/>
    <lineage>
        <taxon>Eukaryota</taxon>
        <taxon>Sar</taxon>
        <taxon>Stramenopiles</taxon>
        <taxon>Ochrophyta</taxon>
        <taxon>Bacillariophyta</taxon>
        <taxon>Coscinodiscophyceae</taxon>
        <taxon>Thalassiosirophycidae</taxon>
        <taxon>Stephanodiscales</taxon>
        <taxon>Stephanodiscaceae</taxon>
        <taxon>Cyclostephanos</taxon>
    </lineage>
</organism>
<dbReference type="Proteomes" id="UP001530377">
    <property type="component" value="Unassembled WGS sequence"/>
</dbReference>
<evidence type="ECO:0000313" key="3">
    <source>
        <dbReference type="EMBL" id="KAL3822140.1"/>
    </source>
</evidence>
<feature type="region of interest" description="Disordered" evidence="1">
    <location>
        <begin position="1"/>
        <end position="22"/>
    </location>
</feature>
<evidence type="ECO:0000256" key="1">
    <source>
        <dbReference type="SAM" id="MobiDB-lite"/>
    </source>
</evidence>
<keyword evidence="2" id="KW-0812">Transmembrane</keyword>
<keyword evidence="2" id="KW-0472">Membrane</keyword>
<dbReference type="EMBL" id="JALLPB020000073">
    <property type="protein sequence ID" value="KAL3822140.1"/>
    <property type="molecule type" value="Genomic_DNA"/>
</dbReference>
<gene>
    <name evidence="3" type="ORF">ACHAXA_011685</name>
</gene>
<feature type="compositionally biased region" description="Acidic residues" evidence="1">
    <location>
        <begin position="70"/>
        <end position="88"/>
    </location>
</feature>
<accession>A0ABD3SC84</accession>
<proteinExistence type="predicted"/>
<evidence type="ECO:0000313" key="4">
    <source>
        <dbReference type="Proteomes" id="UP001530377"/>
    </source>
</evidence>
<evidence type="ECO:0000256" key="2">
    <source>
        <dbReference type="SAM" id="Phobius"/>
    </source>
</evidence>
<dbReference type="AlphaFoldDB" id="A0ABD3SC84"/>
<feature type="region of interest" description="Disordered" evidence="1">
    <location>
        <begin position="39"/>
        <end position="90"/>
    </location>
</feature>
<protein>
    <submittedName>
        <fullName evidence="3">Uncharacterized protein</fullName>
    </submittedName>
</protein>